<protein>
    <submittedName>
        <fullName evidence="3">Akirin</fullName>
    </submittedName>
</protein>
<keyword evidence="2" id="KW-1185">Reference proteome</keyword>
<dbReference type="EMBL" id="UYWX01021907">
    <property type="protein sequence ID" value="VDM35569.1"/>
    <property type="molecule type" value="Genomic_DNA"/>
</dbReference>
<evidence type="ECO:0000313" key="2">
    <source>
        <dbReference type="Proteomes" id="UP000274429"/>
    </source>
</evidence>
<evidence type="ECO:0000313" key="3">
    <source>
        <dbReference type="WBParaSite" id="TTAC_0001060701-mRNA-1"/>
    </source>
</evidence>
<proteinExistence type="predicted"/>
<dbReference type="WBParaSite" id="TTAC_0001060701-mRNA-1">
    <property type="protein sequence ID" value="TTAC_0001060701-mRNA-1"/>
    <property type="gene ID" value="TTAC_0001060701"/>
</dbReference>
<name>A0A0R3XAN0_HYDTA</name>
<reference evidence="3" key="1">
    <citation type="submission" date="2017-02" db="UniProtKB">
        <authorList>
            <consortium name="WormBaseParasite"/>
        </authorList>
    </citation>
    <scope>IDENTIFICATION</scope>
</reference>
<dbReference type="Proteomes" id="UP000274429">
    <property type="component" value="Unassembled WGS sequence"/>
</dbReference>
<reference evidence="1 2" key="2">
    <citation type="submission" date="2018-11" db="EMBL/GenBank/DDBJ databases">
        <authorList>
            <consortium name="Pathogen Informatics"/>
        </authorList>
    </citation>
    <scope>NUCLEOTIDE SEQUENCE [LARGE SCALE GENOMIC DNA]</scope>
</reference>
<accession>A0A0R3XAN0</accession>
<evidence type="ECO:0000313" key="1">
    <source>
        <dbReference type="EMBL" id="VDM35569.1"/>
    </source>
</evidence>
<dbReference type="AlphaFoldDB" id="A0A0R3XAN0"/>
<organism evidence="3">
    <name type="scientific">Hydatigena taeniaeformis</name>
    <name type="common">Feline tapeworm</name>
    <name type="synonym">Taenia taeniaeformis</name>
    <dbReference type="NCBI Taxonomy" id="6205"/>
    <lineage>
        <taxon>Eukaryota</taxon>
        <taxon>Metazoa</taxon>
        <taxon>Spiralia</taxon>
        <taxon>Lophotrochozoa</taxon>
        <taxon>Platyhelminthes</taxon>
        <taxon>Cestoda</taxon>
        <taxon>Eucestoda</taxon>
        <taxon>Cyclophyllidea</taxon>
        <taxon>Taeniidae</taxon>
        <taxon>Hydatigera</taxon>
    </lineage>
</organism>
<dbReference type="OrthoDB" id="6272888at2759"/>
<sequence>MCRVGRRSSSPLSNCSTKKSVAALTARQYRETKKMEFERLKSQLEMFKDAYYHYKQLYEKSQLELKALTERCFMLEQRSLRNSFPMPSDPTFCCGPICLSPSESCDLSLAFDSDLTYESWEDPVLASLH</sequence>
<gene>
    <name evidence="1" type="ORF">TTAC_LOCUS10589</name>
</gene>